<evidence type="ECO:0000313" key="2">
    <source>
        <dbReference type="Proteomes" id="UP001183222"/>
    </source>
</evidence>
<keyword evidence="2" id="KW-1185">Reference proteome</keyword>
<accession>A0ABU2K868</accession>
<organism evidence="1 2">
    <name type="scientific">Blastococcus goldschmidtiae</name>
    <dbReference type="NCBI Taxonomy" id="3075546"/>
    <lineage>
        <taxon>Bacteria</taxon>
        <taxon>Bacillati</taxon>
        <taxon>Actinomycetota</taxon>
        <taxon>Actinomycetes</taxon>
        <taxon>Geodermatophilales</taxon>
        <taxon>Geodermatophilaceae</taxon>
        <taxon>Blastococcus</taxon>
    </lineage>
</organism>
<dbReference type="RefSeq" id="WP_311345193.1">
    <property type="nucleotide sequence ID" value="NZ_JAVREI010000006.1"/>
</dbReference>
<sequence length="143" mass="16103">MSLLRAFVDKLGGEVQVAVRRGAGRSQHWETSTQVEETVTGFDPEQGVVELEFRSGQRARLHFHEAELLRLLGGAGADGTEVWGQPLSDEEAAARFLTIHLEESIATRESHPSGWWEYEHGRFTPVPPWEAFARRRQPGPESR</sequence>
<dbReference type="EMBL" id="JAVREI010000006">
    <property type="protein sequence ID" value="MDT0276375.1"/>
    <property type="molecule type" value="Genomic_DNA"/>
</dbReference>
<evidence type="ECO:0000313" key="1">
    <source>
        <dbReference type="EMBL" id="MDT0276375.1"/>
    </source>
</evidence>
<dbReference type="Proteomes" id="UP001183222">
    <property type="component" value="Unassembled WGS sequence"/>
</dbReference>
<name>A0ABU2K868_9ACTN</name>
<proteinExistence type="predicted"/>
<protein>
    <submittedName>
        <fullName evidence="1">Uncharacterized protein</fullName>
    </submittedName>
</protein>
<gene>
    <name evidence="1" type="ORF">RM425_10740</name>
</gene>
<reference evidence="2" key="1">
    <citation type="submission" date="2023-07" db="EMBL/GenBank/DDBJ databases">
        <title>30 novel species of actinomycetes from the DSMZ collection.</title>
        <authorList>
            <person name="Nouioui I."/>
        </authorList>
    </citation>
    <scope>NUCLEOTIDE SEQUENCE [LARGE SCALE GENOMIC DNA]</scope>
    <source>
        <strain evidence="2">DSM 46792</strain>
    </source>
</reference>
<comment type="caution">
    <text evidence="1">The sequence shown here is derived from an EMBL/GenBank/DDBJ whole genome shotgun (WGS) entry which is preliminary data.</text>
</comment>